<proteinExistence type="inferred from homology"/>
<dbReference type="GO" id="GO:0019825">
    <property type="term" value="F:oxygen binding"/>
    <property type="evidence" value="ECO:0007669"/>
    <property type="project" value="InterPro"/>
</dbReference>
<keyword evidence="3" id="KW-0807">Transducer</keyword>
<dbReference type="GO" id="GO:0004888">
    <property type="term" value="F:transmembrane signaling receptor activity"/>
    <property type="evidence" value="ECO:0007669"/>
    <property type="project" value="InterPro"/>
</dbReference>
<evidence type="ECO:0000259" key="5">
    <source>
        <dbReference type="PROSITE" id="PS50111"/>
    </source>
</evidence>
<dbReference type="Pfam" id="PF11563">
    <property type="entry name" value="Protoglobin"/>
    <property type="match status" value="1"/>
</dbReference>
<protein>
    <submittedName>
        <fullName evidence="6">Methyl-accepting chemotaxis protein (MCP) signaling protein</fullName>
    </submittedName>
</protein>
<dbReference type="Pfam" id="PF00015">
    <property type="entry name" value="MCPsignal"/>
    <property type="match status" value="1"/>
</dbReference>
<dbReference type="InterPro" id="IPR051310">
    <property type="entry name" value="MCP_chemotaxis"/>
</dbReference>
<dbReference type="PROSITE" id="PS50111">
    <property type="entry name" value="CHEMOTAXIS_TRANSDUC_2"/>
    <property type="match status" value="1"/>
</dbReference>
<dbReference type="GO" id="GO:0020037">
    <property type="term" value="F:heme binding"/>
    <property type="evidence" value="ECO:0007669"/>
    <property type="project" value="InterPro"/>
</dbReference>
<accession>A0A4R2P5N9</accession>
<dbReference type="EMBL" id="SLXO01000015">
    <property type="protein sequence ID" value="TCP30169.1"/>
    <property type="molecule type" value="Genomic_DNA"/>
</dbReference>
<dbReference type="InterPro" id="IPR009050">
    <property type="entry name" value="Globin-like_sf"/>
</dbReference>
<comment type="caution">
    <text evidence="6">The sequence shown here is derived from an EMBL/GenBank/DDBJ whole genome shotgun (WGS) entry which is preliminary data.</text>
</comment>
<evidence type="ECO:0000256" key="1">
    <source>
        <dbReference type="ARBA" id="ARBA00022500"/>
    </source>
</evidence>
<dbReference type="GO" id="GO:0007165">
    <property type="term" value="P:signal transduction"/>
    <property type="evidence" value="ECO:0007669"/>
    <property type="project" value="UniProtKB-KW"/>
</dbReference>
<reference evidence="6 7" key="1">
    <citation type="submission" date="2019-03" db="EMBL/GenBank/DDBJ databases">
        <title>Genomic Encyclopedia of Type Strains, Phase IV (KMG-IV): sequencing the most valuable type-strain genomes for metagenomic binning, comparative biology and taxonomic classification.</title>
        <authorList>
            <person name="Goeker M."/>
        </authorList>
    </citation>
    <scope>NUCLEOTIDE SEQUENCE [LARGE SCALE GENOMIC DNA]</scope>
    <source>
        <strain evidence="6 7">DSM 2132</strain>
    </source>
</reference>
<dbReference type="InterPro" id="IPR004090">
    <property type="entry name" value="Chemotax_Me-accpt_rcpt"/>
</dbReference>
<dbReference type="PANTHER" id="PTHR43531">
    <property type="entry name" value="PROTEIN ICFG"/>
    <property type="match status" value="1"/>
</dbReference>
<dbReference type="PRINTS" id="PR00260">
    <property type="entry name" value="CHEMTRNSDUCR"/>
</dbReference>
<evidence type="ECO:0000313" key="7">
    <source>
        <dbReference type="Proteomes" id="UP000295399"/>
    </source>
</evidence>
<evidence type="ECO:0000256" key="4">
    <source>
        <dbReference type="SAM" id="Coils"/>
    </source>
</evidence>
<evidence type="ECO:0000256" key="3">
    <source>
        <dbReference type="PROSITE-ProRule" id="PRU00284"/>
    </source>
</evidence>
<keyword evidence="7" id="KW-1185">Reference proteome</keyword>
<name>A0A4R2P5N9_RHOSA</name>
<dbReference type="Gene3D" id="1.10.287.950">
    <property type="entry name" value="Methyl-accepting chemotaxis protein"/>
    <property type="match status" value="1"/>
</dbReference>
<dbReference type="RefSeq" id="WP_132709537.1">
    <property type="nucleotide sequence ID" value="NZ_JACIGF010000015.1"/>
</dbReference>
<gene>
    <name evidence="6" type="ORF">EV659_11524</name>
</gene>
<sequence length="463" mass="49119">MKSLSNVKAFDTDIDRRRGFLGVDAETEQRLRDAKPIIEGVMDRMLDAFYAHVRQEPELDAMFAEDGIGRRARNAQQRHWMEFVFNGQLDAVYAERCVKVGRAHQRIGLEPRWYVASYTHMLNWTTETLVDALAHDPARLTAILSAIQKAFMLDMELAMTVYLETEKEAAGQAQILALSNSFEADVHRSVGGLGETIGGVNDASRTLAKAADHSAGLAQSSAAAAAQAAANVQAVSAATEELSSSISEVAAQTASSQSRADTANEAAEKARAQVDNLTRAADAMTTALDLIRKIADQTNLLALNATIEAARAGEAGRGFAVVAGEVKTLAKRSAESAEEIRGRLSDMAVATDATASGIDAVTAAIGELSQMAVSVAEAVDQQTVASREIARNVAEAARGTEQISADVKELANEAGITRQSAESMRAAAEALDQQSQVLNGQVSDFLDNLRTVDRSGPASGVAA</sequence>
<dbReference type="InterPro" id="IPR044398">
    <property type="entry name" value="Globin-sensor_dom"/>
</dbReference>
<feature type="coiled-coil region" evidence="4">
    <location>
        <begin position="260"/>
        <end position="287"/>
    </location>
</feature>
<dbReference type="AlphaFoldDB" id="A0A4R2P5N9"/>
<dbReference type="SUPFAM" id="SSF58104">
    <property type="entry name" value="Methyl-accepting chemotaxis protein (MCP) signaling domain"/>
    <property type="match status" value="1"/>
</dbReference>
<dbReference type="Proteomes" id="UP000295399">
    <property type="component" value="Unassembled WGS sequence"/>
</dbReference>
<dbReference type="SMART" id="SM00283">
    <property type="entry name" value="MA"/>
    <property type="match status" value="1"/>
</dbReference>
<evidence type="ECO:0000256" key="2">
    <source>
        <dbReference type="ARBA" id="ARBA00029447"/>
    </source>
</evidence>
<dbReference type="GO" id="GO:0006935">
    <property type="term" value="P:chemotaxis"/>
    <property type="evidence" value="ECO:0007669"/>
    <property type="project" value="UniProtKB-KW"/>
</dbReference>
<feature type="domain" description="Methyl-accepting transducer" evidence="5">
    <location>
        <begin position="196"/>
        <end position="418"/>
    </location>
</feature>
<comment type="similarity">
    <text evidence="2">Belongs to the methyl-accepting chemotaxis (MCP) protein family.</text>
</comment>
<keyword evidence="4" id="KW-0175">Coiled coil</keyword>
<dbReference type="InterPro" id="IPR004089">
    <property type="entry name" value="MCPsignal_dom"/>
</dbReference>
<dbReference type="Gene3D" id="1.10.490.10">
    <property type="entry name" value="Globins"/>
    <property type="match status" value="1"/>
</dbReference>
<dbReference type="GO" id="GO:0016020">
    <property type="term" value="C:membrane"/>
    <property type="evidence" value="ECO:0007669"/>
    <property type="project" value="InterPro"/>
</dbReference>
<evidence type="ECO:0000313" key="6">
    <source>
        <dbReference type="EMBL" id="TCP30169.1"/>
    </source>
</evidence>
<dbReference type="PANTHER" id="PTHR43531:SF11">
    <property type="entry name" value="METHYL-ACCEPTING CHEMOTAXIS PROTEIN 3"/>
    <property type="match status" value="1"/>
</dbReference>
<keyword evidence="1" id="KW-0145">Chemotaxis</keyword>
<dbReference type="OrthoDB" id="266313at2"/>
<dbReference type="CDD" id="cd01068">
    <property type="entry name" value="globin_sensor"/>
    <property type="match status" value="1"/>
</dbReference>
<dbReference type="InParanoid" id="A0A4R2P5N9"/>
<dbReference type="InterPro" id="IPR039379">
    <property type="entry name" value="Protoglobin_sensor_dom"/>
</dbReference>
<dbReference type="InterPro" id="IPR012292">
    <property type="entry name" value="Globin/Proto"/>
</dbReference>
<dbReference type="SUPFAM" id="SSF46458">
    <property type="entry name" value="Globin-like"/>
    <property type="match status" value="1"/>
</dbReference>
<organism evidence="6 7">
    <name type="scientific">Rhodothalassium salexigens DSM 2132</name>
    <dbReference type="NCBI Taxonomy" id="1188247"/>
    <lineage>
        <taxon>Bacteria</taxon>
        <taxon>Pseudomonadati</taxon>
        <taxon>Pseudomonadota</taxon>
        <taxon>Alphaproteobacteria</taxon>
        <taxon>Rhodothalassiales</taxon>
        <taxon>Rhodothalassiaceae</taxon>
        <taxon>Rhodothalassium</taxon>
    </lineage>
</organism>